<evidence type="ECO:0008006" key="4">
    <source>
        <dbReference type="Google" id="ProtNLM"/>
    </source>
</evidence>
<name>W0LCK8_9GAMM</name>
<keyword evidence="1" id="KW-0732">Signal</keyword>
<evidence type="ECO:0000313" key="2">
    <source>
        <dbReference type="EMBL" id="AHG19997.1"/>
    </source>
</evidence>
<evidence type="ECO:0000256" key="1">
    <source>
        <dbReference type="SAM" id="SignalP"/>
    </source>
</evidence>
<protein>
    <recommendedName>
        <fullName evidence="4">Beta-fimbriae major subunit</fullName>
    </recommendedName>
</protein>
<dbReference type="eggNOG" id="COG3539">
    <property type="taxonomic scope" value="Bacteria"/>
</dbReference>
<dbReference type="InterPro" id="IPR010546">
    <property type="entry name" value="DUF1120"/>
</dbReference>
<reference evidence="2 3" key="1">
    <citation type="submission" date="2014-01" db="EMBL/GenBank/DDBJ databases">
        <title>Isolation of Serratia multitudinisentens RB-25 from Ex-Landfill site.</title>
        <authorList>
            <person name="Robson E.H.J."/>
        </authorList>
    </citation>
    <scope>NUCLEOTIDE SEQUENCE [LARGE SCALE GENOMIC DNA]</scope>
    <source>
        <strain evidence="2 3">RB-25</strain>
    </source>
</reference>
<sequence>MKKRILCLSVLSALLFTAANAQAAAPTSELKVAGKLGTPTCTIAAPNNGIYNFGSIRASRLKPDAIISLTSIAQSWIITCDGMTYLTITPTDNRSDSMVVTNASFQAPNHYGMGFVNGTGKIGGYRVVMANTSTVDGVQTPLCKGNPGQCSLQVASVFLSKGTQTSWATANNVLKAGSVFKADIRVDADLASTSTMNGVITENTKIDGSVTLNFAFAI</sequence>
<evidence type="ECO:0000313" key="3">
    <source>
        <dbReference type="Proteomes" id="UP000019030"/>
    </source>
</evidence>
<dbReference type="AlphaFoldDB" id="W0LCK8"/>
<dbReference type="Proteomes" id="UP000019030">
    <property type="component" value="Chromosome"/>
</dbReference>
<dbReference type="PATRIC" id="fig|1441930.4.peg.2071"/>
<feature type="signal peptide" evidence="1">
    <location>
        <begin position="1"/>
        <end position="23"/>
    </location>
</feature>
<dbReference type="HOGENOM" id="CLU_093407_2_0_6"/>
<organism evidence="2 3">
    <name type="scientific">Chania multitudinisentens RB-25</name>
    <dbReference type="NCBI Taxonomy" id="1441930"/>
    <lineage>
        <taxon>Bacteria</taxon>
        <taxon>Pseudomonadati</taxon>
        <taxon>Pseudomonadota</taxon>
        <taxon>Gammaproteobacteria</taxon>
        <taxon>Enterobacterales</taxon>
        <taxon>Yersiniaceae</taxon>
        <taxon>Chania</taxon>
    </lineage>
</organism>
<keyword evidence="3" id="KW-1185">Reference proteome</keyword>
<reference evidence="2 3" key="2">
    <citation type="submission" date="2015-03" db="EMBL/GenBank/DDBJ databases">
        <authorList>
            <person name="Chan K.-G."/>
        </authorList>
    </citation>
    <scope>NUCLEOTIDE SEQUENCE [LARGE SCALE GENOMIC DNA]</scope>
    <source>
        <strain evidence="2 3">RB-25</strain>
    </source>
</reference>
<dbReference type="OrthoDB" id="6464253at2"/>
<dbReference type="Pfam" id="PF06551">
    <property type="entry name" value="DUF1120"/>
    <property type="match status" value="1"/>
</dbReference>
<accession>W0LCK8</accession>
<gene>
    <name evidence="2" type="ORF">Z042_10370</name>
</gene>
<dbReference type="EMBL" id="CP007044">
    <property type="protein sequence ID" value="AHG19997.1"/>
    <property type="molecule type" value="Genomic_DNA"/>
</dbReference>
<dbReference type="RefSeq" id="WP_024914386.1">
    <property type="nucleotide sequence ID" value="NZ_CP007044.2"/>
</dbReference>
<dbReference type="KEGG" id="sfo:Z042_10370"/>
<proteinExistence type="predicted"/>
<feature type="chain" id="PRO_5004791847" description="Beta-fimbriae major subunit" evidence="1">
    <location>
        <begin position="24"/>
        <end position="218"/>
    </location>
</feature>